<sequence>MNTMCDSHAGNDFRGEITGEMSSYWVAVELTTSSPTGTSYYLRQGPAASIELELPVAPGLQKGMHRITYKSESPLEPLSDHQSHCLLNVRGIDEELPRSVFGGAITSWRSASYEVAHVEELKGVNWITFRTFSRAGSRYVTPLNLPPVRYPFIGRPHHMHVHGESPRLWVV</sequence>
<organism evidence="1 2">
    <name type="scientific">Pluteus cervinus</name>
    <dbReference type="NCBI Taxonomy" id="181527"/>
    <lineage>
        <taxon>Eukaryota</taxon>
        <taxon>Fungi</taxon>
        <taxon>Dikarya</taxon>
        <taxon>Basidiomycota</taxon>
        <taxon>Agaricomycotina</taxon>
        <taxon>Agaricomycetes</taxon>
        <taxon>Agaricomycetidae</taxon>
        <taxon>Agaricales</taxon>
        <taxon>Pluteineae</taxon>
        <taxon>Pluteaceae</taxon>
        <taxon>Pluteus</taxon>
    </lineage>
</organism>
<dbReference type="Proteomes" id="UP000308600">
    <property type="component" value="Unassembled WGS sequence"/>
</dbReference>
<dbReference type="EMBL" id="ML208268">
    <property type="protein sequence ID" value="TFK74351.1"/>
    <property type="molecule type" value="Genomic_DNA"/>
</dbReference>
<keyword evidence="2" id="KW-1185">Reference proteome</keyword>
<evidence type="ECO:0000313" key="2">
    <source>
        <dbReference type="Proteomes" id="UP000308600"/>
    </source>
</evidence>
<proteinExistence type="predicted"/>
<accession>A0ACD3B8V5</accession>
<evidence type="ECO:0000313" key="1">
    <source>
        <dbReference type="EMBL" id="TFK74351.1"/>
    </source>
</evidence>
<gene>
    <name evidence="1" type="ORF">BDN72DRAFT_893055</name>
</gene>
<reference evidence="1 2" key="1">
    <citation type="journal article" date="2019" name="Nat. Ecol. Evol.">
        <title>Megaphylogeny resolves global patterns of mushroom evolution.</title>
        <authorList>
            <person name="Varga T."/>
            <person name="Krizsan K."/>
            <person name="Foldi C."/>
            <person name="Dima B."/>
            <person name="Sanchez-Garcia M."/>
            <person name="Sanchez-Ramirez S."/>
            <person name="Szollosi G.J."/>
            <person name="Szarkandi J.G."/>
            <person name="Papp V."/>
            <person name="Albert L."/>
            <person name="Andreopoulos W."/>
            <person name="Angelini C."/>
            <person name="Antonin V."/>
            <person name="Barry K.W."/>
            <person name="Bougher N.L."/>
            <person name="Buchanan P."/>
            <person name="Buyck B."/>
            <person name="Bense V."/>
            <person name="Catcheside P."/>
            <person name="Chovatia M."/>
            <person name="Cooper J."/>
            <person name="Damon W."/>
            <person name="Desjardin D."/>
            <person name="Finy P."/>
            <person name="Geml J."/>
            <person name="Haridas S."/>
            <person name="Hughes K."/>
            <person name="Justo A."/>
            <person name="Karasinski D."/>
            <person name="Kautmanova I."/>
            <person name="Kiss B."/>
            <person name="Kocsube S."/>
            <person name="Kotiranta H."/>
            <person name="LaButti K.M."/>
            <person name="Lechner B.E."/>
            <person name="Liimatainen K."/>
            <person name="Lipzen A."/>
            <person name="Lukacs Z."/>
            <person name="Mihaltcheva S."/>
            <person name="Morgado L.N."/>
            <person name="Niskanen T."/>
            <person name="Noordeloos M.E."/>
            <person name="Ohm R.A."/>
            <person name="Ortiz-Santana B."/>
            <person name="Ovrebo C."/>
            <person name="Racz N."/>
            <person name="Riley R."/>
            <person name="Savchenko A."/>
            <person name="Shiryaev A."/>
            <person name="Soop K."/>
            <person name="Spirin V."/>
            <person name="Szebenyi C."/>
            <person name="Tomsovsky M."/>
            <person name="Tulloss R.E."/>
            <person name="Uehling J."/>
            <person name="Grigoriev I.V."/>
            <person name="Vagvolgyi C."/>
            <person name="Papp T."/>
            <person name="Martin F.M."/>
            <person name="Miettinen O."/>
            <person name="Hibbett D.S."/>
            <person name="Nagy L.G."/>
        </authorList>
    </citation>
    <scope>NUCLEOTIDE SEQUENCE [LARGE SCALE GENOMIC DNA]</scope>
    <source>
        <strain evidence="1 2">NL-1719</strain>
    </source>
</reference>
<name>A0ACD3B8V5_9AGAR</name>
<protein>
    <submittedName>
        <fullName evidence="1">Uncharacterized protein</fullName>
    </submittedName>
</protein>